<dbReference type="PANTHER" id="PTHR47738:SF1">
    <property type="entry name" value="NITROGEN REGULATORY PROTEIN"/>
    <property type="match status" value="1"/>
</dbReference>
<dbReference type="InterPro" id="IPR051541">
    <property type="entry name" value="PTS_SugarTrans_NitroReg"/>
</dbReference>
<evidence type="ECO:0000259" key="1">
    <source>
        <dbReference type="PROSITE" id="PS51094"/>
    </source>
</evidence>
<organism evidence="2 3">
    <name type="scientific">Candidatus Haliotispira prima</name>
    <dbReference type="NCBI Taxonomy" id="3034016"/>
    <lineage>
        <taxon>Bacteria</taxon>
        <taxon>Pseudomonadati</taxon>
        <taxon>Spirochaetota</taxon>
        <taxon>Spirochaetia</taxon>
        <taxon>Spirochaetales</taxon>
        <taxon>Spirochaetaceae</taxon>
        <taxon>Candidatus Haliotispira</taxon>
    </lineage>
</organism>
<dbReference type="PANTHER" id="PTHR47738">
    <property type="entry name" value="PTS SYSTEM FRUCTOSE-LIKE EIIA COMPONENT-RELATED"/>
    <property type="match status" value="1"/>
</dbReference>
<dbReference type="Gene3D" id="3.40.930.10">
    <property type="entry name" value="Mannitol-specific EII, Chain A"/>
    <property type="match status" value="1"/>
</dbReference>
<dbReference type="Pfam" id="PF00359">
    <property type="entry name" value="PTS_EIIA_2"/>
    <property type="match status" value="1"/>
</dbReference>
<evidence type="ECO:0000313" key="3">
    <source>
        <dbReference type="Proteomes" id="UP001228690"/>
    </source>
</evidence>
<dbReference type="CDD" id="cd00211">
    <property type="entry name" value="PTS_IIA_fru"/>
    <property type="match status" value="1"/>
</dbReference>
<accession>A0ABY8MKE6</accession>
<name>A0ABY8MKE6_9SPIO</name>
<dbReference type="InterPro" id="IPR002178">
    <property type="entry name" value="PTS_EIIA_type-2_dom"/>
</dbReference>
<gene>
    <name evidence="2" type="ORF">P0082_02075</name>
</gene>
<proteinExistence type="predicted"/>
<protein>
    <submittedName>
        <fullName evidence="2">PTS sugar transporter subunit IIA</fullName>
    </submittedName>
</protein>
<feature type="domain" description="PTS EIIA type-2" evidence="1">
    <location>
        <begin position="7"/>
        <end position="154"/>
    </location>
</feature>
<dbReference type="RefSeq" id="WP_326927859.1">
    <property type="nucleotide sequence ID" value="NZ_CP123443.1"/>
</dbReference>
<keyword evidence="3" id="KW-1185">Reference proteome</keyword>
<dbReference type="EMBL" id="CP123443">
    <property type="protein sequence ID" value="WGK69673.1"/>
    <property type="molecule type" value="Genomic_DNA"/>
</dbReference>
<sequence length="301" mass="32605">MAVDWLDLIQADFVDLQKEFGSKDEILEFLADRFSQSHKLTKCNRDDILRALQGREAQGSTGLGGGIAVPHCGLKKATGFAVAIITLGGGGIDFRAFDSAPCNLIISIVGPEAERNHHVQILASLASGLQKAEEVQVLLGCSDKDQAMGILGSMFSVDFLAARSSPAPSVPVTHSAANQAEGAFDSAVALACGFSRLSIFVQKEKFFARLLEEAVRASDGSVTVVEGHNIAEYLQRMPLYAYFLNDKKMNKFLRCIEAIVPTTELPAVYDTVQRIDKKIGKKPGILLFHQEIQGMLGSLDY</sequence>
<dbReference type="InterPro" id="IPR016152">
    <property type="entry name" value="PTrfase/Anion_transptr"/>
</dbReference>
<keyword evidence="2" id="KW-0813">Transport</keyword>
<dbReference type="PROSITE" id="PS51094">
    <property type="entry name" value="PTS_EIIA_TYPE_2"/>
    <property type="match status" value="1"/>
</dbReference>
<dbReference type="SUPFAM" id="SSF55804">
    <property type="entry name" value="Phoshotransferase/anion transport protein"/>
    <property type="match status" value="1"/>
</dbReference>
<keyword evidence="2" id="KW-0762">Sugar transport</keyword>
<dbReference type="Proteomes" id="UP001228690">
    <property type="component" value="Chromosome"/>
</dbReference>
<reference evidence="2 3" key="1">
    <citation type="submission" date="2023-04" db="EMBL/GenBank/DDBJ databases">
        <title>Spirochaete genome identified in red abalone sample constitutes a novel genus.</title>
        <authorList>
            <person name="Sharma S.P."/>
            <person name="Purcell C.M."/>
            <person name="Hyde J.R."/>
            <person name="Severin A.J."/>
        </authorList>
    </citation>
    <scope>NUCLEOTIDE SEQUENCE [LARGE SCALE GENOMIC DNA]</scope>
    <source>
        <strain evidence="2 3">SP-2023</strain>
    </source>
</reference>
<evidence type="ECO:0000313" key="2">
    <source>
        <dbReference type="EMBL" id="WGK69673.1"/>
    </source>
</evidence>